<reference evidence="6 7" key="2">
    <citation type="journal article" date="2016" name="Int. J. Syst. Evol. Microbiol.">
        <title>Pyrococcus kukulkanii sp. nov., a hyperthermophilic, piezophilic archaeon isolated from a deep-sea hydrothermal vent.</title>
        <authorList>
            <person name="Callac N."/>
            <person name="Oger P."/>
            <person name="Lesongeur F."/>
            <person name="Rattray J.E."/>
            <person name="Vannier P."/>
            <person name="Michoud G."/>
            <person name="Beauverger M."/>
            <person name="Gayet N."/>
            <person name="Rouxel O."/>
            <person name="Jebbar M."/>
            <person name="Godfroy A."/>
        </authorList>
    </citation>
    <scope>NUCLEOTIDE SEQUENCE [LARGE SCALE GENOMIC DNA]</scope>
    <source>
        <strain evidence="6 7">NCB100</strain>
    </source>
</reference>
<dbReference type="GO" id="GO:0051607">
    <property type="term" value="P:defense response to virus"/>
    <property type="evidence" value="ECO:0007669"/>
    <property type="project" value="UniProtKB-KW"/>
</dbReference>
<dbReference type="KEGG" id="pyc:TQ32_01415"/>
<gene>
    <name evidence="6" type="ORF">TQ32_01415</name>
</gene>
<dbReference type="RefSeq" id="WP_068320312.1">
    <property type="nucleotide sequence ID" value="NZ_CP010835.1"/>
</dbReference>
<dbReference type="EMBL" id="CP010835">
    <property type="protein sequence ID" value="AMM53303.1"/>
    <property type="molecule type" value="Genomic_DNA"/>
</dbReference>
<dbReference type="Gene3D" id="1.10.520.30">
    <property type="entry name" value="AF1862-like domain"/>
    <property type="match status" value="1"/>
</dbReference>
<dbReference type="InterPro" id="IPR023101">
    <property type="entry name" value="AF1862-like_dom_sf"/>
</dbReference>
<evidence type="ECO:0000256" key="4">
    <source>
        <dbReference type="ARBA" id="ARBA00023118"/>
    </source>
</evidence>
<dbReference type="GO" id="GO:0005737">
    <property type="term" value="C:cytoplasm"/>
    <property type="evidence" value="ECO:0007669"/>
    <property type="project" value="UniProtKB-SubCell"/>
</dbReference>
<keyword evidence="4" id="KW-0051">Antiviral defense</keyword>
<reference evidence="7" key="1">
    <citation type="submission" date="2015-02" db="EMBL/GenBank/DDBJ databases">
        <title>Pyrococcus kukulkanii sp. nov., a novel hyperthermophilic archaeon isolated from a deep-sea hydrothermal vent at the Guaymas Basin.</title>
        <authorList>
            <person name="Oger P.M."/>
            <person name="Callac N."/>
            <person name="Jebbar M."/>
            <person name="Godfroy A."/>
        </authorList>
    </citation>
    <scope>NUCLEOTIDE SEQUENCE [LARGE SCALE GENOMIC DNA]</scope>
    <source>
        <strain evidence="7">NCB100</strain>
    </source>
</reference>
<evidence type="ECO:0000256" key="3">
    <source>
        <dbReference type="ARBA" id="ARBA00022490"/>
    </source>
</evidence>
<dbReference type="Pfam" id="PF09701">
    <property type="entry name" value="Cas_Cmr5"/>
    <property type="match status" value="1"/>
</dbReference>
<dbReference type="STRING" id="1609559.TQ32_01415"/>
<name>A0A127B7D1_9EURY</name>
<keyword evidence="3" id="KW-0963">Cytoplasm</keyword>
<comment type="subcellular location">
    <subcellularLocation>
        <location evidence="1">Cytoplasm</location>
    </subcellularLocation>
</comment>
<dbReference type="InterPro" id="IPR010160">
    <property type="entry name" value="CRISPR-assoc_prot_Cmr5"/>
</dbReference>
<accession>A0A127B7D1</accession>
<dbReference type="PATRIC" id="fig|1609559.3.peg.294"/>
<dbReference type="CDD" id="cd09749">
    <property type="entry name" value="Cmr5_III-B"/>
    <property type="match status" value="1"/>
</dbReference>
<dbReference type="AlphaFoldDB" id="A0A127B7D1"/>
<evidence type="ECO:0000256" key="2">
    <source>
        <dbReference type="ARBA" id="ARBA00006161"/>
    </source>
</evidence>
<comment type="similarity">
    <text evidence="2">Belongs to the CRISPR system Cmr5 family.</text>
</comment>
<dbReference type="Proteomes" id="UP000070587">
    <property type="component" value="Chromosome"/>
</dbReference>
<evidence type="ECO:0000313" key="7">
    <source>
        <dbReference type="Proteomes" id="UP000070587"/>
    </source>
</evidence>
<dbReference type="NCBIfam" id="TIGR01881">
    <property type="entry name" value="cas_Cmr5"/>
    <property type="match status" value="1"/>
</dbReference>
<dbReference type="OrthoDB" id="134220at2157"/>
<sequence>MDIRTLEQQRAGFAYNKVLEVSKESEDIQKKYRSYVRSAPTLILTNGLGQTLAFYLSKIGNSDGNYEKIDPGNLEKADQKAHAYLYRHIAEWLDKKIIHSENPIEYYIRASSTEVLMMTEEVIALLKWMRRFADAMLKGDERGEG</sequence>
<proteinExistence type="inferred from homology"/>
<dbReference type="SUPFAM" id="SSF158568">
    <property type="entry name" value="AF1862-like"/>
    <property type="match status" value="1"/>
</dbReference>
<evidence type="ECO:0000256" key="1">
    <source>
        <dbReference type="ARBA" id="ARBA00004496"/>
    </source>
</evidence>
<protein>
    <recommendedName>
        <fullName evidence="5">CRISPR type III-B/RAMP module-associated protein Cmr5</fullName>
    </recommendedName>
</protein>
<organism evidence="6 7">
    <name type="scientific">Pyrococcus kukulkanii</name>
    <dbReference type="NCBI Taxonomy" id="1609559"/>
    <lineage>
        <taxon>Archaea</taxon>
        <taxon>Methanobacteriati</taxon>
        <taxon>Methanobacteriota</taxon>
        <taxon>Thermococci</taxon>
        <taxon>Thermococcales</taxon>
        <taxon>Thermococcaceae</taxon>
        <taxon>Pyrococcus</taxon>
    </lineage>
</organism>
<dbReference type="GeneID" id="28490448"/>
<evidence type="ECO:0000256" key="5">
    <source>
        <dbReference type="ARBA" id="ARBA00030001"/>
    </source>
</evidence>
<evidence type="ECO:0000313" key="6">
    <source>
        <dbReference type="EMBL" id="AMM53303.1"/>
    </source>
</evidence>